<evidence type="ECO:0000313" key="4">
    <source>
        <dbReference type="Proteomes" id="UP000431269"/>
    </source>
</evidence>
<feature type="transmembrane region" description="Helical" evidence="1">
    <location>
        <begin position="30"/>
        <end position="51"/>
    </location>
</feature>
<reference evidence="4" key="1">
    <citation type="submission" date="2019-12" db="EMBL/GenBank/DDBJ databases">
        <title>Complete genome of Terracaulis silvestris 0127_4.</title>
        <authorList>
            <person name="Vieira S."/>
            <person name="Riedel T."/>
            <person name="Sproer C."/>
            <person name="Pascual J."/>
            <person name="Boedeker C."/>
            <person name="Overmann J."/>
        </authorList>
    </citation>
    <scope>NUCLEOTIDE SEQUENCE [LARGE SCALE GENOMIC DNA]</scope>
    <source>
        <strain evidence="4">0127_4</strain>
    </source>
</reference>
<keyword evidence="4" id="KW-1185">Reference proteome</keyword>
<keyword evidence="1" id="KW-0472">Membrane</keyword>
<feature type="domain" description="Glycerophosphoryl diester phosphodiesterase membrane" evidence="2">
    <location>
        <begin position="123"/>
        <end position="242"/>
    </location>
</feature>
<sequence length="262" mass="27874">MADITAGGPQERFDFGRVVGQTFSLIGRNFVLFFVLALLFVGVPQFGLLYAQSYMTQTQGLGGLWQVALMGVVVMMVSAFVLQGSLTRAAVDDLSGSGVKFGAALGDGFRYFFPLLIVGILVTLGIYIGLVLLIIPGIILALRWSITAPVVVIERDGPTRSMGRSAELTEGHRWAIFGLFLLYLIAAWIMQIVVGAVFGALGVARGSPVIGLSTFGLVFMGVSAAVQALITLISTVGTAALYFELRRVKEGVGVEQIASVFD</sequence>
<dbReference type="AlphaFoldDB" id="A0A6I6MJF5"/>
<dbReference type="RefSeq" id="WP_158765709.1">
    <property type="nucleotide sequence ID" value="NZ_CP047045.1"/>
</dbReference>
<proteinExistence type="predicted"/>
<evidence type="ECO:0000259" key="2">
    <source>
        <dbReference type="Pfam" id="PF10110"/>
    </source>
</evidence>
<keyword evidence="1" id="KW-0812">Transmembrane</keyword>
<feature type="transmembrane region" description="Helical" evidence="1">
    <location>
        <begin position="111"/>
        <end position="135"/>
    </location>
</feature>
<keyword evidence="1" id="KW-1133">Transmembrane helix</keyword>
<organism evidence="3 4">
    <name type="scientific">Terricaulis silvestris</name>
    <dbReference type="NCBI Taxonomy" id="2686094"/>
    <lineage>
        <taxon>Bacteria</taxon>
        <taxon>Pseudomonadati</taxon>
        <taxon>Pseudomonadota</taxon>
        <taxon>Alphaproteobacteria</taxon>
        <taxon>Caulobacterales</taxon>
        <taxon>Caulobacteraceae</taxon>
        <taxon>Terricaulis</taxon>
    </lineage>
</organism>
<dbReference type="Proteomes" id="UP000431269">
    <property type="component" value="Chromosome"/>
</dbReference>
<feature type="transmembrane region" description="Helical" evidence="1">
    <location>
        <begin position="174"/>
        <end position="203"/>
    </location>
</feature>
<feature type="transmembrane region" description="Helical" evidence="1">
    <location>
        <begin position="63"/>
        <end position="82"/>
    </location>
</feature>
<protein>
    <recommendedName>
        <fullName evidence="2">Glycerophosphoryl diester phosphodiesterase membrane domain-containing protein</fullName>
    </recommendedName>
</protein>
<feature type="transmembrane region" description="Helical" evidence="1">
    <location>
        <begin position="215"/>
        <end position="243"/>
    </location>
</feature>
<gene>
    <name evidence="3" type="ORF">DSM104635_01630</name>
</gene>
<accession>A0A6I6MJF5</accession>
<dbReference type="InterPro" id="IPR018476">
    <property type="entry name" value="GlyceroP-diester-Pdiesterase_M"/>
</dbReference>
<evidence type="ECO:0000313" key="3">
    <source>
        <dbReference type="EMBL" id="QGZ94799.1"/>
    </source>
</evidence>
<dbReference type="KEGG" id="tsv:DSM104635_01630"/>
<evidence type="ECO:0000256" key="1">
    <source>
        <dbReference type="SAM" id="Phobius"/>
    </source>
</evidence>
<dbReference type="EMBL" id="CP047045">
    <property type="protein sequence ID" value="QGZ94799.1"/>
    <property type="molecule type" value="Genomic_DNA"/>
</dbReference>
<dbReference type="Pfam" id="PF10110">
    <property type="entry name" value="GPDPase_memb"/>
    <property type="match status" value="1"/>
</dbReference>
<name>A0A6I6MJF5_9CAUL</name>